<dbReference type="PRINTS" id="PR00237">
    <property type="entry name" value="GPCRRHODOPSN"/>
</dbReference>
<dbReference type="OrthoDB" id="9444602at2759"/>
<evidence type="ECO:0000256" key="8">
    <source>
        <dbReference type="ARBA" id="ARBA00023170"/>
    </source>
</evidence>
<evidence type="ECO:0000259" key="11">
    <source>
        <dbReference type="PROSITE" id="PS50262"/>
    </source>
</evidence>
<dbReference type="GO" id="GO:0004930">
    <property type="term" value="F:G protein-coupled receptor activity"/>
    <property type="evidence" value="ECO:0007669"/>
    <property type="project" value="UniProtKB-KW"/>
</dbReference>
<reference evidence="13" key="1">
    <citation type="submission" date="2025-08" db="UniProtKB">
        <authorList>
            <consortium name="RefSeq"/>
        </authorList>
    </citation>
    <scope>IDENTIFICATION</scope>
</reference>
<dbReference type="Gene3D" id="1.20.1070.10">
    <property type="entry name" value="Rhodopsin 7-helix transmembrane proteins"/>
    <property type="match status" value="1"/>
</dbReference>
<dbReference type="GO" id="GO:0005886">
    <property type="term" value="C:plasma membrane"/>
    <property type="evidence" value="ECO:0007669"/>
    <property type="project" value="UniProtKB-SubCell"/>
</dbReference>
<keyword evidence="7 10" id="KW-0472">Membrane</keyword>
<dbReference type="PANTHER" id="PTHR26452">
    <property type="entry name" value="OLFACTORY RECEPTOR"/>
    <property type="match status" value="1"/>
</dbReference>
<dbReference type="FunCoup" id="A0A6P7X729">
    <property type="interactions" value="503"/>
</dbReference>
<dbReference type="AlphaFoldDB" id="A0A6P7X729"/>
<keyword evidence="6" id="KW-0297">G-protein coupled receptor</keyword>
<dbReference type="PROSITE" id="PS50262">
    <property type="entry name" value="G_PROTEIN_RECEP_F1_2"/>
    <property type="match status" value="1"/>
</dbReference>
<dbReference type="CDD" id="cd15225">
    <property type="entry name" value="7tmA_OR10A-like"/>
    <property type="match status" value="1"/>
</dbReference>
<evidence type="ECO:0000256" key="7">
    <source>
        <dbReference type="ARBA" id="ARBA00023136"/>
    </source>
</evidence>
<keyword evidence="2" id="KW-1003">Cell membrane</keyword>
<feature type="domain" description="G-protein coupled receptors family 1 profile" evidence="11">
    <location>
        <begin position="41"/>
        <end position="290"/>
    </location>
</feature>
<evidence type="ECO:0000256" key="6">
    <source>
        <dbReference type="ARBA" id="ARBA00023040"/>
    </source>
</evidence>
<sequence length="308" mass="34755">MEKENHTAVSNFILTSLASHQEQRIILFVVFLAMYLTALIGNGLIIAAIYLDSRLHTPMYFFLSLLSMLDISFITTTVPNTMKNLLSERRSISYPGCLTQLFFLIFLAGAECFLLAAMAYDRLVAICSPLQYAMVMNQRLCYQLAIGSFVGGFLKSILHTLMILRLSFCGSNIINHFFCDMTALYKLSCTDTFLNEVMLFIEVPFCLMAPFLAIVFSYCRIILTILRMPSAEGRRKAFSTCSSHLTVVTLLYGTIIVMYIRPSSAYSPEKDKVVAVVYIVVTPMVNPFIYSLRNNDMKGALRRAIGKR</sequence>
<feature type="transmembrane region" description="Helical" evidence="10">
    <location>
        <begin position="140"/>
        <end position="158"/>
    </location>
</feature>
<dbReference type="GeneID" id="115462375"/>
<feature type="transmembrane region" description="Helical" evidence="10">
    <location>
        <begin position="58"/>
        <end position="78"/>
    </location>
</feature>
<dbReference type="GO" id="GO:0004984">
    <property type="term" value="F:olfactory receptor activity"/>
    <property type="evidence" value="ECO:0007669"/>
    <property type="project" value="InterPro"/>
</dbReference>
<keyword evidence="3 10" id="KW-0812">Transmembrane</keyword>
<dbReference type="InterPro" id="IPR000725">
    <property type="entry name" value="Olfact_rcpt"/>
</dbReference>
<evidence type="ECO:0000256" key="1">
    <source>
        <dbReference type="ARBA" id="ARBA00004651"/>
    </source>
</evidence>
<keyword evidence="4" id="KW-0552">Olfaction</keyword>
<feature type="transmembrane region" description="Helical" evidence="10">
    <location>
        <begin position="25"/>
        <end position="51"/>
    </location>
</feature>
<feature type="transmembrane region" description="Helical" evidence="10">
    <location>
        <begin position="197"/>
        <end position="223"/>
    </location>
</feature>
<evidence type="ECO:0000313" key="13">
    <source>
        <dbReference type="RefSeq" id="XP_030048243.1"/>
    </source>
</evidence>
<evidence type="ECO:0000256" key="5">
    <source>
        <dbReference type="ARBA" id="ARBA00022989"/>
    </source>
</evidence>
<feature type="transmembrane region" description="Helical" evidence="10">
    <location>
        <begin position="244"/>
        <end position="261"/>
    </location>
</feature>
<organism evidence="12 13">
    <name type="scientific">Microcaecilia unicolor</name>
    <dbReference type="NCBI Taxonomy" id="1415580"/>
    <lineage>
        <taxon>Eukaryota</taxon>
        <taxon>Metazoa</taxon>
        <taxon>Chordata</taxon>
        <taxon>Craniata</taxon>
        <taxon>Vertebrata</taxon>
        <taxon>Euteleostomi</taxon>
        <taxon>Amphibia</taxon>
        <taxon>Gymnophiona</taxon>
        <taxon>Siphonopidae</taxon>
        <taxon>Microcaecilia</taxon>
    </lineage>
</organism>
<keyword evidence="9" id="KW-0807">Transducer</keyword>
<feature type="transmembrane region" description="Helical" evidence="10">
    <location>
        <begin position="273"/>
        <end position="292"/>
    </location>
</feature>
<dbReference type="InterPro" id="IPR017452">
    <property type="entry name" value="GPCR_Rhodpsn_7TM"/>
</dbReference>
<name>A0A6P7X729_9AMPH</name>
<dbReference type="PRINTS" id="PR00245">
    <property type="entry name" value="OLFACTORYR"/>
</dbReference>
<proteinExistence type="predicted"/>
<evidence type="ECO:0000256" key="2">
    <source>
        <dbReference type="ARBA" id="ARBA00022475"/>
    </source>
</evidence>
<evidence type="ECO:0000256" key="9">
    <source>
        <dbReference type="ARBA" id="ARBA00023224"/>
    </source>
</evidence>
<dbReference type="InParanoid" id="A0A6P7X729"/>
<dbReference type="InterPro" id="IPR050516">
    <property type="entry name" value="Olfactory_GPCR"/>
</dbReference>
<feature type="transmembrane region" description="Helical" evidence="10">
    <location>
        <begin position="98"/>
        <end position="120"/>
    </location>
</feature>
<evidence type="ECO:0000256" key="10">
    <source>
        <dbReference type="SAM" id="Phobius"/>
    </source>
</evidence>
<accession>A0A6P7X729</accession>
<protein>
    <submittedName>
        <fullName evidence="13">Olfactory receptor-like protein DTMT</fullName>
    </submittedName>
</protein>
<keyword evidence="8" id="KW-0675">Receptor</keyword>
<dbReference type="KEGG" id="muo:115462375"/>
<keyword evidence="5 10" id="KW-1133">Transmembrane helix</keyword>
<dbReference type="Pfam" id="PF13853">
    <property type="entry name" value="7tm_4"/>
    <property type="match status" value="1"/>
</dbReference>
<keyword evidence="4" id="KW-0716">Sensory transduction</keyword>
<evidence type="ECO:0000256" key="3">
    <source>
        <dbReference type="ARBA" id="ARBA00022692"/>
    </source>
</evidence>
<dbReference type="RefSeq" id="XP_030048243.1">
    <property type="nucleotide sequence ID" value="XM_030192383.1"/>
</dbReference>
<evidence type="ECO:0000313" key="12">
    <source>
        <dbReference type="Proteomes" id="UP000515156"/>
    </source>
</evidence>
<comment type="subcellular location">
    <subcellularLocation>
        <location evidence="1">Cell membrane</location>
        <topology evidence="1">Multi-pass membrane protein</topology>
    </subcellularLocation>
</comment>
<keyword evidence="12" id="KW-1185">Reference proteome</keyword>
<evidence type="ECO:0000256" key="4">
    <source>
        <dbReference type="ARBA" id="ARBA00022725"/>
    </source>
</evidence>
<dbReference type="InterPro" id="IPR000276">
    <property type="entry name" value="GPCR_Rhodpsn"/>
</dbReference>
<gene>
    <name evidence="13" type="primary">LOC115462375</name>
</gene>
<dbReference type="FunFam" id="1.20.1070.10:FF:000015">
    <property type="entry name" value="Olfactory receptor"/>
    <property type="match status" value="1"/>
</dbReference>
<dbReference type="Proteomes" id="UP000515156">
    <property type="component" value="Chromosome 2"/>
</dbReference>
<dbReference type="SUPFAM" id="SSF81321">
    <property type="entry name" value="Family A G protein-coupled receptor-like"/>
    <property type="match status" value="1"/>
</dbReference>